<gene>
    <name evidence="3" type="ORF">FH715_20000</name>
</gene>
<keyword evidence="1 3" id="KW-0489">Methyltransferase</keyword>
<name>A0A5C4UWL4_9ACTN</name>
<sequence>MSHDAPHPATRPSLGAVQETLLIPLYGRAVEHRRPDAALTDPRAAELVDALDYDFARFAELPSLTGSVLRTLLFDHWTRDFLDAHPDGTVVEIGTGLNTRFERTDNGRARWFELDLPDVAALRGTFFADTPRRTTLATSVTEPGWPEEVAQAAGGARLLTAEAVLPFLEEADVRALVGRIARRLPGALLALDTHSPALVAAQDGHDALSRTEARLRWGCQDIAVVADWAPGARVLASHTLTSLPRAVHDALPARLRALLEDLTRRRLPQVEEYRTHLIRLP</sequence>
<dbReference type="EMBL" id="VDGT01000016">
    <property type="protein sequence ID" value="TNM27693.1"/>
    <property type="molecule type" value="Genomic_DNA"/>
</dbReference>
<dbReference type="PANTHER" id="PTHR43619">
    <property type="entry name" value="S-ADENOSYL-L-METHIONINE-DEPENDENT METHYLTRANSFERASE YKTD-RELATED"/>
    <property type="match status" value="1"/>
</dbReference>
<dbReference type="Gene3D" id="3.40.50.150">
    <property type="entry name" value="Vaccinia Virus protein VP39"/>
    <property type="match status" value="1"/>
</dbReference>
<dbReference type="AlphaFoldDB" id="A0A5C4UWL4"/>
<organism evidence="3 4">
    <name type="scientific">Streptomyces sedi</name>
    <dbReference type="NCBI Taxonomy" id="555059"/>
    <lineage>
        <taxon>Bacteria</taxon>
        <taxon>Bacillati</taxon>
        <taxon>Actinomycetota</taxon>
        <taxon>Actinomycetes</taxon>
        <taxon>Kitasatosporales</taxon>
        <taxon>Streptomycetaceae</taxon>
        <taxon>Streptomyces</taxon>
    </lineage>
</organism>
<dbReference type="SUPFAM" id="SSF53335">
    <property type="entry name" value="S-adenosyl-L-methionine-dependent methyltransferases"/>
    <property type="match status" value="1"/>
</dbReference>
<dbReference type="InterPro" id="IPR029063">
    <property type="entry name" value="SAM-dependent_MTases_sf"/>
</dbReference>
<reference evidence="3 4" key="1">
    <citation type="submission" date="2019-06" db="EMBL/GenBank/DDBJ databases">
        <title>Draft genome of Streptomyces sedi sp. JCM16909.</title>
        <authorList>
            <person name="Klykleung N."/>
            <person name="Tanasupawat S."/>
            <person name="Kudo T."/>
            <person name="Yuki M."/>
            <person name="Ohkuma M."/>
        </authorList>
    </citation>
    <scope>NUCLEOTIDE SEQUENCE [LARGE SCALE GENOMIC DNA]</scope>
    <source>
        <strain evidence="3 4">JCM 16909</strain>
    </source>
</reference>
<dbReference type="PIRSF" id="PIRSF028177">
    <property type="entry name" value="Polyketide_synth_Omtfrase_TcmP"/>
    <property type="match status" value="1"/>
</dbReference>
<protein>
    <submittedName>
        <fullName evidence="3">Class I SAM-dependent methyltransferase</fullName>
    </submittedName>
</protein>
<comment type="caution">
    <text evidence="3">The sequence shown here is derived from an EMBL/GenBank/DDBJ whole genome shotgun (WGS) entry which is preliminary data.</text>
</comment>
<proteinExistence type="predicted"/>
<dbReference type="Proteomes" id="UP000311713">
    <property type="component" value="Unassembled WGS sequence"/>
</dbReference>
<evidence type="ECO:0000256" key="2">
    <source>
        <dbReference type="ARBA" id="ARBA00022679"/>
    </source>
</evidence>
<evidence type="ECO:0000313" key="4">
    <source>
        <dbReference type="Proteomes" id="UP000311713"/>
    </source>
</evidence>
<dbReference type="GO" id="GO:0032259">
    <property type="term" value="P:methylation"/>
    <property type="evidence" value="ECO:0007669"/>
    <property type="project" value="UniProtKB-KW"/>
</dbReference>
<keyword evidence="4" id="KW-1185">Reference proteome</keyword>
<accession>A0A5C4UWL4</accession>
<evidence type="ECO:0000256" key="1">
    <source>
        <dbReference type="ARBA" id="ARBA00022603"/>
    </source>
</evidence>
<dbReference type="InterPro" id="IPR007213">
    <property type="entry name" value="Ppm1/Ppm2/Tcmp"/>
</dbReference>
<dbReference type="Pfam" id="PF04072">
    <property type="entry name" value="LCM"/>
    <property type="match status" value="1"/>
</dbReference>
<dbReference type="InterPro" id="IPR016874">
    <property type="entry name" value="TcmP-like"/>
</dbReference>
<dbReference type="PANTHER" id="PTHR43619:SF2">
    <property type="entry name" value="S-ADENOSYL-L-METHIONINE-DEPENDENT METHYLTRANSFERASES SUPERFAMILY PROTEIN"/>
    <property type="match status" value="1"/>
</dbReference>
<keyword evidence="2 3" id="KW-0808">Transferase</keyword>
<dbReference type="OrthoDB" id="9800233at2"/>
<dbReference type="GO" id="GO:0008168">
    <property type="term" value="F:methyltransferase activity"/>
    <property type="evidence" value="ECO:0007669"/>
    <property type="project" value="UniProtKB-KW"/>
</dbReference>
<dbReference type="RefSeq" id="WP_139647284.1">
    <property type="nucleotide sequence ID" value="NZ_BAAAZS010000069.1"/>
</dbReference>
<evidence type="ECO:0000313" key="3">
    <source>
        <dbReference type="EMBL" id="TNM27693.1"/>
    </source>
</evidence>